<organism evidence="3">
    <name type="scientific">Nicotiana tabacum</name>
    <name type="common">Common tobacco</name>
    <dbReference type="NCBI Taxonomy" id="4097"/>
    <lineage>
        <taxon>Eukaryota</taxon>
        <taxon>Viridiplantae</taxon>
        <taxon>Streptophyta</taxon>
        <taxon>Embryophyta</taxon>
        <taxon>Tracheophyta</taxon>
        <taxon>Spermatophyta</taxon>
        <taxon>Magnoliopsida</taxon>
        <taxon>eudicotyledons</taxon>
        <taxon>Gunneridae</taxon>
        <taxon>Pentapetalae</taxon>
        <taxon>asterids</taxon>
        <taxon>lamiids</taxon>
        <taxon>Solanales</taxon>
        <taxon>Solanaceae</taxon>
        <taxon>Nicotianoideae</taxon>
        <taxon>Nicotianeae</taxon>
        <taxon>Nicotiana</taxon>
    </lineage>
</organism>
<dbReference type="Gene3D" id="2.40.70.10">
    <property type="entry name" value="Acid Proteases"/>
    <property type="match status" value="1"/>
</dbReference>
<feature type="compositionally biased region" description="Low complexity" evidence="1">
    <location>
        <begin position="7"/>
        <end position="19"/>
    </location>
</feature>
<reference evidence="3" key="1">
    <citation type="submission" date="2025-08" db="UniProtKB">
        <authorList>
            <consortium name="RefSeq"/>
        </authorList>
    </citation>
    <scope>IDENTIFICATION</scope>
</reference>
<dbReference type="CDD" id="cd00303">
    <property type="entry name" value="retropepsin_like"/>
    <property type="match status" value="1"/>
</dbReference>
<protein>
    <recommendedName>
        <fullName evidence="2">Retrotransposon gag domain-containing protein</fullName>
    </recommendedName>
</protein>
<accession>A0A1S3ZUD1</accession>
<dbReference type="PANTHER" id="PTHR33067:SF9">
    <property type="entry name" value="RNA-DIRECTED DNA POLYMERASE"/>
    <property type="match status" value="1"/>
</dbReference>
<dbReference type="InterPro" id="IPR021109">
    <property type="entry name" value="Peptidase_aspartic_dom_sf"/>
</dbReference>
<dbReference type="KEGG" id="nta:107790511"/>
<gene>
    <name evidence="3" type="primary">LOC107790511</name>
</gene>
<evidence type="ECO:0000313" key="3">
    <source>
        <dbReference type="RefSeq" id="XP_016467928.1"/>
    </source>
</evidence>
<sequence length="677" mass="76646">MGDALDNQNNRNNANDPNNQGVAPLVPKVALYDWAQPTAENLATAIAVPQIQHLKNFLSIYVTQRQPNVTPEATRLLLFPFSVTGEAKIWLNSLPINSITTWEELVKQFLNKFYPPNKTAKQVDEILSLRQKPAEILQETWERFKGMLVKYPHHRIPDQMLGHKFYMGLADNLKANIDASVGGAFLIKSSRESKVLLDKMAQNSGWMTRDSTITPIVHSVALDPNNFIAENMATLMTQISILTEKIDESSQKQVHIVDTTNGGLCKPCINQPYMSSWSGECDNQNYQENIYVGNYGGQRQGGQNLGQQNQLYRPAQQQYNNTNNSRAIRPQGQVVPYQRKQGYNQQNQQLTYQQSQQQIVTQDDGLSEINGKLQQLIGSNGKMQEKVEAHELAIKGIEIQLEQISMALNNRPMGLYLRAHMSIQKSRDLDLEQEIARESRSTETLISVPIEVDESTKLTRVRVQPTQEEINKEKEVAEETDKVQEKALEKVSQKTSNLQHLSRRGSYAFVKALCDLGASINLMPLSIYKKLGIKKARPTSMLLQLADRTVKRPSDLLDDVVQVGKFVFPADFVILDCKVDEEIPIILGRPFLATGRALINCETWELKMRLNNKEITFNVQKSMRKPSEFTNCSLLDMMDVIMEEDDEALNAKDPLTAYLINLEDVNGEDLEEWVLAL</sequence>
<feature type="region of interest" description="Disordered" evidence="1">
    <location>
        <begin position="1"/>
        <end position="22"/>
    </location>
</feature>
<evidence type="ECO:0000256" key="1">
    <source>
        <dbReference type="SAM" id="MobiDB-lite"/>
    </source>
</evidence>
<feature type="domain" description="Retrotransposon gag" evidence="2">
    <location>
        <begin position="78"/>
        <end position="170"/>
    </location>
</feature>
<evidence type="ECO:0000259" key="2">
    <source>
        <dbReference type="Pfam" id="PF03732"/>
    </source>
</evidence>
<dbReference type="Pfam" id="PF03732">
    <property type="entry name" value="Retrotrans_gag"/>
    <property type="match status" value="1"/>
</dbReference>
<dbReference type="RefSeq" id="XP_016467928.1">
    <property type="nucleotide sequence ID" value="XM_016612442.1"/>
</dbReference>
<name>A0A1S3ZUD1_TOBAC</name>
<dbReference type="OMA" id="INCETWE"/>
<dbReference type="AlphaFoldDB" id="A0A1S3ZUD1"/>
<dbReference type="InterPro" id="IPR005162">
    <property type="entry name" value="Retrotrans_gag_dom"/>
</dbReference>
<proteinExistence type="predicted"/>
<dbReference type="PANTHER" id="PTHR33067">
    <property type="entry name" value="RNA-DIRECTED DNA POLYMERASE-RELATED"/>
    <property type="match status" value="1"/>
</dbReference>
<dbReference type="PaxDb" id="4097-A0A1S3ZUD1"/>